<dbReference type="Proteomes" id="UP000824782">
    <property type="component" value="Unassembled WGS sequence"/>
</dbReference>
<feature type="region of interest" description="Disordered" evidence="1">
    <location>
        <begin position="1"/>
        <end position="71"/>
    </location>
</feature>
<feature type="compositionally biased region" description="Polar residues" evidence="1">
    <location>
        <begin position="1"/>
        <end position="21"/>
    </location>
</feature>
<evidence type="ECO:0000256" key="1">
    <source>
        <dbReference type="SAM" id="MobiDB-lite"/>
    </source>
</evidence>
<sequence>MTQQRNHFTTVSISPPLSFSSCPLDGDIVKRDVGDYRRMRRSKRRSRTGREQSEGRGAAGDHGGRGHRTRGDCMTLGSCLQKSGDTACCGGASDDILLNGAKRCLGAVAAHRVPIA</sequence>
<gene>
    <name evidence="2" type="ORF">GDO81_003630</name>
</gene>
<dbReference type="EMBL" id="WNYA01000010">
    <property type="protein sequence ID" value="KAG8554018.1"/>
    <property type="molecule type" value="Genomic_DNA"/>
</dbReference>
<feature type="compositionally biased region" description="Basic and acidic residues" evidence="1">
    <location>
        <begin position="27"/>
        <end position="37"/>
    </location>
</feature>
<comment type="caution">
    <text evidence="2">The sequence shown here is derived from an EMBL/GenBank/DDBJ whole genome shotgun (WGS) entry which is preliminary data.</text>
</comment>
<proteinExistence type="predicted"/>
<evidence type="ECO:0000313" key="3">
    <source>
        <dbReference type="Proteomes" id="UP000824782"/>
    </source>
</evidence>
<dbReference type="PROSITE" id="PS51257">
    <property type="entry name" value="PROKAR_LIPOPROTEIN"/>
    <property type="match status" value="1"/>
</dbReference>
<protein>
    <submittedName>
        <fullName evidence="2">Uncharacterized protein</fullName>
    </submittedName>
</protein>
<accession>A0AAV7A5V5</accession>
<keyword evidence="3" id="KW-1185">Reference proteome</keyword>
<feature type="compositionally biased region" description="Basic residues" evidence="1">
    <location>
        <begin position="38"/>
        <end position="47"/>
    </location>
</feature>
<organism evidence="2 3">
    <name type="scientific">Engystomops pustulosus</name>
    <name type="common">Tungara frog</name>
    <name type="synonym">Physalaemus pustulosus</name>
    <dbReference type="NCBI Taxonomy" id="76066"/>
    <lineage>
        <taxon>Eukaryota</taxon>
        <taxon>Metazoa</taxon>
        <taxon>Chordata</taxon>
        <taxon>Craniata</taxon>
        <taxon>Vertebrata</taxon>
        <taxon>Euteleostomi</taxon>
        <taxon>Amphibia</taxon>
        <taxon>Batrachia</taxon>
        <taxon>Anura</taxon>
        <taxon>Neobatrachia</taxon>
        <taxon>Hyloidea</taxon>
        <taxon>Leptodactylidae</taxon>
        <taxon>Leiuperinae</taxon>
        <taxon>Engystomops</taxon>
    </lineage>
</organism>
<reference evidence="2" key="1">
    <citation type="thesis" date="2020" institute="ProQuest LLC" country="789 East Eisenhower Parkway, Ann Arbor, MI, USA">
        <title>Comparative Genomics and Chromosome Evolution.</title>
        <authorList>
            <person name="Mudd A.B."/>
        </authorList>
    </citation>
    <scope>NUCLEOTIDE SEQUENCE</scope>
    <source>
        <strain evidence="2">237g6f4</strain>
        <tissue evidence="2">Blood</tissue>
    </source>
</reference>
<dbReference type="AlphaFoldDB" id="A0AAV7A5V5"/>
<evidence type="ECO:0000313" key="2">
    <source>
        <dbReference type="EMBL" id="KAG8554018.1"/>
    </source>
</evidence>
<name>A0AAV7A5V5_ENGPU</name>